<proteinExistence type="predicted"/>
<sequence>MGKYYNVAFHVLNDRVLVKKEVYSEKEPFDVWEDACTKVSEKHLYLFVDDQFITLDRQYVVRVDVREVDNPMDKEMKRKGLAEGVVQKLSDMGF</sequence>
<reference evidence="2" key="1">
    <citation type="submission" date="2017-02" db="EMBL/GenBank/DDBJ databases">
        <authorList>
            <person name="Varghese N."/>
            <person name="Submissions S."/>
        </authorList>
    </citation>
    <scope>NUCLEOTIDE SEQUENCE [LARGE SCALE GENOMIC DNA]</scope>
    <source>
        <strain evidence="2">ATCC BAA-1030</strain>
    </source>
</reference>
<gene>
    <name evidence="1" type="ORF">SAMN02745116_01968</name>
</gene>
<evidence type="ECO:0000313" key="1">
    <source>
        <dbReference type="EMBL" id="SJZ96043.1"/>
    </source>
</evidence>
<name>A0A1T4PX23_9ENTE</name>
<dbReference type="RefSeq" id="WP_078807887.1">
    <property type="nucleotide sequence ID" value="NZ_FUXI01000023.1"/>
</dbReference>
<dbReference type="OrthoDB" id="2188945at2"/>
<protein>
    <submittedName>
        <fullName evidence="1">Uncharacterized protein</fullName>
    </submittedName>
</protein>
<accession>A0A1T4PX23</accession>
<keyword evidence="2" id="KW-1185">Reference proteome</keyword>
<dbReference type="Proteomes" id="UP000190328">
    <property type="component" value="Unassembled WGS sequence"/>
</dbReference>
<dbReference type="STRING" id="263852.SAMN02745116_01968"/>
<dbReference type="AlphaFoldDB" id="A0A1T4PX23"/>
<evidence type="ECO:0000313" key="2">
    <source>
        <dbReference type="Proteomes" id="UP000190328"/>
    </source>
</evidence>
<dbReference type="EMBL" id="FUXI01000023">
    <property type="protein sequence ID" value="SJZ96043.1"/>
    <property type="molecule type" value="Genomic_DNA"/>
</dbReference>
<organism evidence="1 2">
    <name type="scientific">Pilibacter termitis</name>
    <dbReference type="NCBI Taxonomy" id="263852"/>
    <lineage>
        <taxon>Bacteria</taxon>
        <taxon>Bacillati</taxon>
        <taxon>Bacillota</taxon>
        <taxon>Bacilli</taxon>
        <taxon>Lactobacillales</taxon>
        <taxon>Enterococcaceae</taxon>
        <taxon>Pilibacter</taxon>
    </lineage>
</organism>